<gene>
    <name evidence="1" type="ORF">MNBD_GAMMA03-1988</name>
</gene>
<sequence length="78" mass="9412">MREFEQRAELDKFDMEEHYDFSTGVRGRFYQSKKVSTTIRLDNDILLFLKKKASEDHIGYQTLINRLLRDYVKHSIEP</sequence>
<dbReference type="AlphaFoldDB" id="A0A3B0WF02"/>
<protein>
    <submittedName>
        <fullName evidence="1">Uncharacterized protein</fullName>
    </submittedName>
</protein>
<proteinExistence type="predicted"/>
<dbReference type="EMBL" id="UOFC01000270">
    <property type="protein sequence ID" value="VAW49277.1"/>
    <property type="molecule type" value="Genomic_DNA"/>
</dbReference>
<dbReference type="Pfam" id="PF14384">
    <property type="entry name" value="BrnA_antitoxin"/>
    <property type="match status" value="1"/>
</dbReference>
<reference evidence="1" key="1">
    <citation type="submission" date="2018-06" db="EMBL/GenBank/DDBJ databases">
        <authorList>
            <person name="Zhirakovskaya E."/>
        </authorList>
    </citation>
    <scope>NUCLEOTIDE SEQUENCE</scope>
</reference>
<dbReference type="InterPro" id="IPR025528">
    <property type="entry name" value="BrnA_antitoxin"/>
</dbReference>
<evidence type="ECO:0000313" key="1">
    <source>
        <dbReference type="EMBL" id="VAW49277.1"/>
    </source>
</evidence>
<name>A0A3B0WF02_9ZZZZ</name>
<organism evidence="1">
    <name type="scientific">hydrothermal vent metagenome</name>
    <dbReference type="NCBI Taxonomy" id="652676"/>
    <lineage>
        <taxon>unclassified sequences</taxon>
        <taxon>metagenomes</taxon>
        <taxon>ecological metagenomes</taxon>
    </lineage>
</organism>
<accession>A0A3B0WF02</accession>